<accession>A0ACC3YDN1</accession>
<protein>
    <submittedName>
        <fullName evidence="1">Uncharacterized protein</fullName>
    </submittedName>
</protein>
<evidence type="ECO:0000313" key="2">
    <source>
        <dbReference type="Proteomes" id="UP000805649"/>
    </source>
</evidence>
<gene>
    <name evidence="1" type="ORF">CTRU02_215090</name>
</gene>
<keyword evidence="2" id="KW-1185">Reference proteome</keyword>
<dbReference type="EMBL" id="VUJX02000013">
    <property type="protein sequence ID" value="KAL0929881.1"/>
    <property type="molecule type" value="Genomic_DNA"/>
</dbReference>
<sequence length="387" mass="42766">MDRLPNELLTHTLSYLEVVNLASVALVNRRSYEVVSGLIFSQAVAQDHWLRTTPTGWHSPCPTVKEIPLAYTLRIARLGNVTCLRRLVAAGAHLGHFFAPVCGHTVFQRRDDAYLPPITTPLHVAATTGHVEAVRYLISLSEHPGRSNARVQVDAMAFFSCLCPSSHLRIINHKECHNLSWAKDIPSATPLHSALAHGASDDMILLLLTRGKAVWDLPLAVSRGVTAFHIMAANGRTTLLNAMANLGLRGRDWPDRRGYRSLHYAACASFTGHDKKRATEALVASLIRIGATPDPSDPWPASHIRRPYGLVFNYIQNFERTVNETGAIKPSPTAARIWLPTDWQMPGGAVVDIKIEVFLDLPPAPRLFIHAFLMDNDTLAKLFLTVD</sequence>
<evidence type="ECO:0000313" key="1">
    <source>
        <dbReference type="EMBL" id="KAL0929881.1"/>
    </source>
</evidence>
<dbReference type="Proteomes" id="UP000805649">
    <property type="component" value="Unassembled WGS sequence"/>
</dbReference>
<reference evidence="1 2" key="1">
    <citation type="journal article" date="2020" name="Phytopathology">
        <title>Genome Sequence Resources of Colletotrichum truncatum, C. plurivorum, C. musicola, and C. sojae: Four Species Pathogenic to Soybean (Glycine max).</title>
        <authorList>
            <person name="Rogerio F."/>
            <person name="Boufleur T.R."/>
            <person name="Ciampi-Guillardi M."/>
            <person name="Sukno S.A."/>
            <person name="Thon M.R."/>
            <person name="Massola Junior N.S."/>
            <person name="Baroncelli R."/>
        </authorList>
    </citation>
    <scope>NUCLEOTIDE SEQUENCE [LARGE SCALE GENOMIC DNA]</scope>
    <source>
        <strain evidence="1 2">CMES1059</strain>
    </source>
</reference>
<name>A0ACC3YDN1_COLTU</name>
<comment type="caution">
    <text evidence="1">The sequence shown here is derived from an EMBL/GenBank/DDBJ whole genome shotgun (WGS) entry which is preliminary data.</text>
</comment>
<proteinExistence type="predicted"/>
<organism evidence="1 2">
    <name type="scientific">Colletotrichum truncatum</name>
    <name type="common">Anthracnose fungus</name>
    <name type="synonym">Colletotrichum capsici</name>
    <dbReference type="NCBI Taxonomy" id="5467"/>
    <lineage>
        <taxon>Eukaryota</taxon>
        <taxon>Fungi</taxon>
        <taxon>Dikarya</taxon>
        <taxon>Ascomycota</taxon>
        <taxon>Pezizomycotina</taxon>
        <taxon>Sordariomycetes</taxon>
        <taxon>Hypocreomycetidae</taxon>
        <taxon>Glomerellales</taxon>
        <taxon>Glomerellaceae</taxon>
        <taxon>Colletotrichum</taxon>
        <taxon>Colletotrichum truncatum species complex</taxon>
    </lineage>
</organism>